<dbReference type="EMBL" id="JACORU010000007">
    <property type="protein sequence ID" value="MBC5766471.1"/>
    <property type="molecule type" value="Genomic_DNA"/>
</dbReference>
<evidence type="ECO:0000256" key="1">
    <source>
        <dbReference type="SAM" id="MobiDB-lite"/>
    </source>
</evidence>
<dbReference type="RefSeq" id="WP_187082965.1">
    <property type="nucleotide sequence ID" value="NZ_JACORU010000007.1"/>
</dbReference>
<dbReference type="Proteomes" id="UP000596827">
    <property type="component" value="Unassembled WGS sequence"/>
</dbReference>
<accession>A0A923MA51</accession>
<feature type="region of interest" description="Disordered" evidence="1">
    <location>
        <begin position="149"/>
        <end position="171"/>
    </location>
</feature>
<feature type="chain" id="PRO_5037103366" description="DUF4124 domain-containing protein" evidence="2">
    <location>
        <begin position="22"/>
        <end position="171"/>
    </location>
</feature>
<keyword evidence="4" id="KW-1185">Reference proteome</keyword>
<feature type="signal peptide" evidence="2">
    <location>
        <begin position="1"/>
        <end position="21"/>
    </location>
</feature>
<evidence type="ECO:0008006" key="5">
    <source>
        <dbReference type="Google" id="ProtNLM"/>
    </source>
</evidence>
<proteinExistence type="predicted"/>
<sequence>MKIAKLALLCALGLAGANALACYTVYDRNNRVVYNELRPPVDMSLPLHQTLPRRFPGGHMVFDVNGECPRVNGNTDQLASARPATGAPAPLLTDVSTAAALRVPHTNVTDTIALVPGYAAARLDLPTYTVIPADATALAAARPAATTMMGAGPTPRAPTAAPAARTSPYMR</sequence>
<gene>
    <name evidence="3" type="ORF">H8R02_18525</name>
</gene>
<organism evidence="3 4">
    <name type="scientific">Ramlibacter albus</name>
    <dbReference type="NCBI Taxonomy" id="2079448"/>
    <lineage>
        <taxon>Bacteria</taxon>
        <taxon>Pseudomonadati</taxon>
        <taxon>Pseudomonadota</taxon>
        <taxon>Betaproteobacteria</taxon>
        <taxon>Burkholderiales</taxon>
        <taxon>Comamonadaceae</taxon>
        <taxon>Ramlibacter</taxon>
    </lineage>
</organism>
<evidence type="ECO:0000256" key="2">
    <source>
        <dbReference type="SAM" id="SignalP"/>
    </source>
</evidence>
<evidence type="ECO:0000313" key="4">
    <source>
        <dbReference type="Proteomes" id="UP000596827"/>
    </source>
</evidence>
<dbReference type="AlphaFoldDB" id="A0A923MA51"/>
<reference evidence="3" key="1">
    <citation type="submission" date="2020-08" db="EMBL/GenBank/DDBJ databases">
        <title>Ramlibacter sp. GTP1 16S ribosomal RNA gene genome sequencing and assembly.</title>
        <authorList>
            <person name="Kang M."/>
        </authorList>
    </citation>
    <scope>NUCLEOTIDE SEQUENCE</scope>
    <source>
        <strain evidence="3">GTP1</strain>
    </source>
</reference>
<keyword evidence="2" id="KW-0732">Signal</keyword>
<evidence type="ECO:0000313" key="3">
    <source>
        <dbReference type="EMBL" id="MBC5766471.1"/>
    </source>
</evidence>
<name>A0A923MA51_9BURK</name>
<comment type="caution">
    <text evidence="3">The sequence shown here is derived from an EMBL/GenBank/DDBJ whole genome shotgun (WGS) entry which is preliminary data.</text>
</comment>
<protein>
    <recommendedName>
        <fullName evidence="5">DUF4124 domain-containing protein</fullName>
    </recommendedName>
</protein>